<reference evidence="2" key="1">
    <citation type="submission" date="2017-02" db="EMBL/GenBank/DDBJ databases">
        <authorList>
            <person name="Varghese N."/>
            <person name="Submissions S."/>
        </authorList>
    </citation>
    <scope>NUCLEOTIDE SEQUENCE [LARGE SCALE GENOMIC DNA]</scope>
    <source>
        <strain evidence="2">DSM 24412</strain>
    </source>
</reference>
<sequence length="441" mass="49801">MKQFLIVIALSSIIVGCHSTSIISEVDYGWSKTSVNAAIFRKNSLVSNDKFQYISFYDSIGNVVLGRRKHGKDAWRLHTTQYQGNVWDAHNVISIMVDGDGYLHVSWDHHDGPLNYARSIEPGGIELGPRLSMTNIQEDRGVTYPEFYALPDGGMYFVYRYGASGAGNMVLNRYHLDEKRWERIHNNLISGEGKRNAYWQMAVDNEGDIHLSYVWRDTWDVSTNHNLCYAKSSDGGRTWKTSTGKKLPVPITYDTSEIAMKIPQNSNLINQTSMTTDANGNPAIASYWTAEGESVTQFFIVYHDGTEWHSSQATNRKTPFSLAGGGTRRIPISRPQLLSSVEGDETFFYLIYRDAEVDDRVVISSASTGEGMQWKSKVIDELDVAQWEPSYDTELWRNKGILSLYVQKVGQGEGGERAVEMAPQMVKVFQLSSSQLKTFFR</sequence>
<organism evidence="1 2">
    <name type="scientific">Alkalitalea saponilacus</name>
    <dbReference type="NCBI Taxonomy" id="889453"/>
    <lineage>
        <taxon>Bacteria</taxon>
        <taxon>Pseudomonadati</taxon>
        <taxon>Bacteroidota</taxon>
        <taxon>Bacteroidia</taxon>
        <taxon>Marinilabiliales</taxon>
        <taxon>Marinilabiliaceae</taxon>
        <taxon>Alkalitalea</taxon>
    </lineage>
</organism>
<dbReference type="AlphaFoldDB" id="A0A1T5G611"/>
<protein>
    <submittedName>
        <fullName evidence="1">BNR repeat-containing family member</fullName>
    </submittedName>
</protein>
<dbReference type="RefSeq" id="WP_079557492.1">
    <property type="nucleotide sequence ID" value="NZ_CP021904.1"/>
</dbReference>
<dbReference type="KEGG" id="asx:CDL62_01200"/>
<dbReference type="Proteomes" id="UP000191055">
    <property type="component" value="Unassembled WGS sequence"/>
</dbReference>
<proteinExistence type="predicted"/>
<evidence type="ECO:0000313" key="2">
    <source>
        <dbReference type="Proteomes" id="UP000191055"/>
    </source>
</evidence>
<keyword evidence="2" id="KW-1185">Reference proteome</keyword>
<dbReference type="STRING" id="889453.SAMN03080601_01737"/>
<evidence type="ECO:0000313" key="1">
    <source>
        <dbReference type="EMBL" id="SKC03754.1"/>
    </source>
</evidence>
<dbReference type="InterPro" id="IPR036278">
    <property type="entry name" value="Sialidase_sf"/>
</dbReference>
<gene>
    <name evidence="1" type="ORF">SAMN03080601_01737</name>
</gene>
<dbReference type="OrthoDB" id="223410at2"/>
<accession>A0A1T5G611</accession>
<dbReference type="SUPFAM" id="SSF50939">
    <property type="entry name" value="Sialidases"/>
    <property type="match status" value="1"/>
</dbReference>
<dbReference type="PROSITE" id="PS51257">
    <property type="entry name" value="PROKAR_LIPOPROTEIN"/>
    <property type="match status" value="1"/>
</dbReference>
<dbReference type="EMBL" id="FUYV01000009">
    <property type="protein sequence ID" value="SKC03754.1"/>
    <property type="molecule type" value="Genomic_DNA"/>
</dbReference>
<dbReference type="Pfam" id="PF15892">
    <property type="entry name" value="BNR_4"/>
    <property type="match status" value="1"/>
</dbReference>
<name>A0A1T5G611_9BACT</name>